<proteinExistence type="predicted"/>
<protein>
    <recommendedName>
        <fullName evidence="3">Peptidase M6</fullName>
    </recommendedName>
</protein>
<dbReference type="InterPro" id="IPR011044">
    <property type="entry name" value="Quino_amine_DH_bsu"/>
</dbReference>
<dbReference type="STRING" id="1447716.AH68_08760"/>
<dbReference type="HOGENOM" id="CLU_275536_0_0_11"/>
<evidence type="ECO:0000313" key="2">
    <source>
        <dbReference type="Proteomes" id="UP000030625"/>
    </source>
</evidence>
<evidence type="ECO:0008006" key="3">
    <source>
        <dbReference type="Google" id="ProtNLM"/>
    </source>
</evidence>
<dbReference type="EMBL" id="CP007456">
    <property type="protein sequence ID" value="AIZ15514.1"/>
    <property type="molecule type" value="Genomic_DNA"/>
</dbReference>
<dbReference type="AlphaFoldDB" id="A0A0A7I9M7"/>
<accession>A0A0A7I9M7</accession>
<reference evidence="1 2" key="1">
    <citation type="journal article" date="2015" name="Genome Announc.">
        <title>Complete and Assembled Genome Sequence of Bifidobacterium kashiwanohense PV20-2, Isolated from the Feces of an Anemic Kenyan Infant.</title>
        <authorList>
            <person name="Vazquez-Gutierrez P."/>
            <person name="Lacroix C."/>
            <person name="Chassard C."/>
            <person name="Klumpp J."/>
            <person name="Jans C."/>
            <person name="Stevens M.J."/>
        </authorList>
    </citation>
    <scope>NUCLEOTIDE SEQUENCE [LARGE SCALE GENOMIC DNA]</scope>
    <source>
        <strain evidence="1 2">PV20-2</strain>
    </source>
</reference>
<dbReference type="Proteomes" id="UP000030625">
    <property type="component" value="Chromosome"/>
</dbReference>
<evidence type="ECO:0000313" key="1">
    <source>
        <dbReference type="EMBL" id="AIZ15514.1"/>
    </source>
</evidence>
<dbReference type="KEGG" id="bka:AH68_08760"/>
<name>A0A0A7I9M7_9BIFI</name>
<dbReference type="SUPFAM" id="SSF50969">
    <property type="entry name" value="YVTN repeat-like/Quinoprotein amine dehydrogenase"/>
    <property type="match status" value="1"/>
</dbReference>
<sequence>MGLLLSTALVVGSAVSADLAIADEDVAPIASGGTDSTIMTGGAAPLPTDLDSVPARRTDSGTGTVGQGNLVLLVRFAGDTVGDYETVSKQDGTTTQAWTGFNSMYAYDETDTIWHRFMLDYNAVNRQYSAPSVRDLIYTYSQGKHDLISSFPQTTNDLHVEYLTLDHEASYYASKANSAYLDDAALAKDALAKFQQRYPNFDTSEVNTNADSYVDCLTVIPQVPAGLNGWTSHSSNIGGQGVKLGSLDVAEFNLIDSKSFSSGTAQTQSGVPAYSYSAGGVSAHEYMHTLGAKDLYVRGSNGDTVNKPVAIWDNMASSGSYSWPLAITRERLGWTILNEVNQAGTYTLHSIGSGQQAIKVKSPLNSNEYFVIEYRHKGNGYIGSDVMDKYIGASGLIVYRVNPALDDEGNAAPSSQGYNVYVFRPADTDNTYKGGDGNTSSSYISAQNAVINATGTFRNAIGSTDLNASFNDDALVYSNGINSGIKITAVTDGDGSCTFDLEFADYQADSGSWSETGDVPEGFNSQGIWNTSTATDGTNLYVVKNTSNSATVYLYDGSSWKQLGSPIADAASYATTIAWYKDHLYLLTQNYSAAGAKLYRFSDNVWQQVGTISLTGQGNAASLAVVGSKLCVFASNGADWGKSATQQVYQYDGDTLIKLGPLFTSGSISKAVLTEIGGNPAIVYSDQRTVVMSLRNGSWNALTSTGNAVAMLDAAMAGDGSTYVLSYQSGSSQGSYSLMKFNADGELQQTDEVTGLPANCVGLALSGGLKQLFVVALDNTGVGKSFAADLNSPTTFAEQNGRFAVSASSSLDAVMIGNKLYMAAADYSANMLTVRYQTVGDSVAPGGNGESASSSTIPAVTFDAASLTLLGEIGVNIFAKSLPDRVKNDSGATITFSKEGCADKTSYVKNHLQNDGRYKFTYEIVAKEMNDIFTATIRLSDGTQVPIKTSNGSYGNNGGFSYKVTSFLNYVKDNSQDEKFKKLAVAMDNYGRCAQRLFNYHADEAGQVDSNTAVTADVLKQYELQKNGQVNGIQLTAASLDLETRTSLNLVFTLSNGQSIGGYTFAIDGKTMSPQLRSDGKYQLKISNIPSKDLGNMHQVVVKGGDGSAQTIQVAPLTYAYSVMELYGQDTSQTKLCDLVRALYVYNQAASDFLGGQR</sequence>
<organism evidence="1 2">
    <name type="scientific">Bifidobacterium catenulatum PV20-2</name>
    <dbReference type="NCBI Taxonomy" id="1447716"/>
    <lineage>
        <taxon>Bacteria</taxon>
        <taxon>Bacillati</taxon>
        <taxon>Actinomycetota</taxon>
        <taxon>Actinomycetes</taxon>
        <taxon>Bifidobacteriales</taxon>
        <taxon>Bifidobacteriaceae</taxon>
        <taxon>Bifidobacterium</taxon>
    </lineage>
</organism>
<gene>
    <name evidence="1" type="ORF">AH68_08760</name>
</gene>